<name>A0AAV5R4N5_PICKL</name>
<dbReference type="GO" id="GO:0042729">
    <property type="term" value="C:DASH complex"/>
    <property type="evidence" value="ECO:0007669"/>
    <property type="project" value="InterPro"/>
</dbReference>
<dbReference type="AlphaFoldDB" id="A0AAV5R4N5"/>
<protein>
    <submittedName>
        <fullName evidence="1">Uncharacterized protein</fullName>
    </submittedName>
</protein>
<organism evidence="1 2">
    <name type="scientific">Pichia kluyveri</name>
    <name type="common">Yeast</name>
    <dbReference type="NCBI Taxonomy" id="36015"/>
    <lineage>
        <taxon>Eukaryota</taxon>
        <taxon>Fungi</taxon>
        <taxon>Dikarya</taxon>
        <taxon>Ascomycota</taxon>
        <taxon>Saccharomycotina</taxon>
        <taxon>Pichiomycetes</taxon>
        <taxon>Pichiales</taxon>
        <taxon>Pichiaceae</taxon>
        <taxon>Pichia</taxon>
    </lineage>
</organism>
<evidence type="ECO:0000313" key="2">
    <source>
        <dbReference type="Proteomes" id="UP001378960"/>
    </source>
</evidence>
<keyword evidence="2" id="KW-1185">Reference proteome</keyword>
<accession>A0AAV5R4N5</accession>
<dbReference type="EMBL" id="BTGB01000002">
    <property type="protein sequence ID" value="GMM45566.1"/>
    <property type="molecule type" value="Genomic_DNA"/>
</dbReference>
<comment type="caution">
    <text evidence="1">The sequence shown here is derived from an EMBL/GenBank/DDBJ whole genome shotgun (WGS) entry which is preliminary data.</text>
</comment>
<dbReference type="Proteomes" id="UP001378960">
    <property type="component" value="Unassembled WGS sequence"/>
</dbReference>
<dbReference type="Pfam" id="PF08651">
    <property type="entry name" value="DASH_Duo1"/>
    <property type="match status" value="1"/>
</dbReference>
<dbReference type="GO" id="GO:0000278">
    <property type="term" value="P:mitotic cell cycle"/>
    <property type="evidence" value="ECO:0007669"/>
    <property type="project" value="InterPro"/>
</dbReference>
<sequence length="104" mass="11807">MTSPQPPLTAIERETQSIKQLNELIQHSIGSLSSISDNFNVFHDNLSNSNKLSKIYSDIYRENRSLNETLLEINNSNIEKDEELDTQISSLESQIADLKNQLNS</sequence>
<gene>
    <name evidence="1" type="ORF">DAPK24_021410</name>
</gene>
<evidence type="ECO:0000313" key="1">
    <source>
        <dbReference type="EMBL" id="GMM45566.1"/>
    </source>
</evidence>
<reference evidence="1 2" key="1">
    <citation type="journal article" date="2023" name="Elife">
        <title>Identification of key yeast species and microbe-microbe interactions impacting larval growth of Drosophila in the wild.</title>
        <authorList>
            <person name="Mure A."/>
            <person name="Sugiura Y."/>
            <person name="Maeda R."/>
            <person name="Honda K."/>
            <person name="Sakurai N."/>
            <person name="Takahashi Y."/>
            <person name="Watada M."/>
            <person name="Katoh T."/>
            <person name="Gotoh A."/>
            <person name="Gotoh Y."/>
            <person name="Taniguchi I."/>
            <person name="Nakamura K."/>
            <person name="Hayashi T."/>
            <person name="Katayama T."/>
            <person name="Uemura T."/>
            <person name="Hattori Y."/>
        </authorList>
    </citation>
    <scope>NUCLEOTIDE SEQUENCE [LARGE SCALE GENOMIC DNA]</scope>
    <source>
        <strain evidence="1 2">PK-24</strain>
    </source>
</reference>
<proteinExistence type="predicted"/>
<dbReference type="GO" id="GO:0072686">
    <property type="term" value="C:mitotic spindle"/>
    <property type="evidence" value="ECO:0007669"/>
    <property type="project" value="InterPro"/>
</dbReference>
<dbReference type="InterPro" id="IPR013960">
    <property type="entry name" value="DASH_Duo1"/>
</dbReference>